<name>A0A7G8BP86_9BACT</name>
<dbReference type="AlphaFoldDB" id="A0A7G8BP86"/>
<dbReference type="KEGG" id="adin:H7849_10930"/>
<evidence type="ECO:0000313" key="3">
    <source>
        <dbReference type="Proteomes" id="UP000515312"/>
    </source>
</evidence>
<accession>A0A7G8BP86</accession>
<dbReference type="RefSeq" id="WP_186746464.1">
    <property type="nucleotide sequence ID" value="NZ_CP060394.1"/>
</dbReference>
<reference evidence="2 3" key="1">
    <citation type="submission" date="2020-08" db="EMBL/GenBank/DDBJ databases">
        <title>Edaphobacter telluris sp. nov. and Acidobacterium dinghuensis sp. nov., two acidobacteria isolated from forest soil.</title>
        <authorList>
            <person name="Fu J."/>
            <person name="Qiu L."/>
        </authorList>
    </citation>
    <scope>NUCLEOTIDE SEQUENCE [LARGE SCALE GENOMIC DNA]</scope>
    <source>
        <strain evidence="2">4Y35</strain>
    </source>
</reference>
<keyword evidence="3" id="KW-1185">Reference proteome</keyword>
<feature type="compositionally biased region" description="Basic residues" evidence="1">
    <location>
        <begin position="1"/>
        <end position="10"/>
    </location>
</feature>
<evidence type="ECO:0000313" key="2">
    <source>
        <dbReference type="EMBL" id="QNI34356.1"/>
    </source>
</evidence>
<protein>
    <submittedName>
        <fullName evidence="2">Uncharacterized protein</fullName>
    </submittedName>
</protein>
<evidence type="ECO:0000256" key="1">
    <source>
        <dbReference type="SAM" id="MobiDB-lite"/>
    </source>
</evidence>
<feature type="region of interest" description="Disordered" evidence="1">
    <location>
        <begin position="1"/>
        <end position="64"/>
    </location>
</feature>
<dbReference type="Proteomes" id="UP000515312">
    <property type="component" value="Chromosome"/>
</dbReference>
<organism evidence="2 3">
    <name type="scientific">Alloacidobacterium dinghuense</name>
    <dbReference type="NCBI Taxonomy" id="2763107"/>
    <lineage>
        <taxon>Bacteria</taxon>
        <taxon>Pseudomonadati</taxon>
        <taxon>Acidobacteriota</taxon>
        <taxon>Terriglobia</taxon>
        <taxon>Terriglobales</taxon>
        <taxon>Acidobacteriaceae</taxon>
        <taxon>Alloacidobacterium</taxon>
    </lineage>
</organism>
<sequence>MGKQSPKHSRHSDDQYRVPGRRGVRVLGWKEVQSTSGRSTGLQAGEQGSLYRGFSAGDLPEAHP</sequence>
<feature type="compositionally biased region" description="Polar residues" evidence="1">
    <location>
        <begin position="32"/>
        <end position="42"/>
    </location>
</feature>
<dbReference type="EMBL" id="CP060394">
    <property type="protein sequence ID" value="QNI34356.1"/>
    <property type="molecule type" value="Genomic_DNA"/>
</dbReference>
<gene>
    <name evidence="2" type="ORF">H7849_10930</name>
</gene>
<proteinExistence type="predicted"/>